<evidence type="ECO:0000313" key="1">
    <source>
        <dbReference type="EMBL" id="KFK22670.1"/>
    </source>
</evidence>
<reference evidence="2" key="1">
    <citation type="journal article" date="2015" name="Nat. Plants">
        <title>Genome expansion of Arabis alpina linked with retrotransposition and reduced symmetric DNA methylation.</title>
        <authorList>
            <person name="Willing E.M."/>
            <person name="Rawat V."/>
            <person name="Mandakova T."/>
            <person name="Maumus F."/>
            <person name="James G.V."/>
            <person name="Nordstroem K.J."/>
            <person name="Becker C."/>
            <person name="Warthmann N."/>
            <person name="Chica C."/>
            <person name="Szarzynska B."/>
            <person name="Zytnicki M."/>
            <person name="Albani M.C."/>
            <person name="Kiefer C."/>
            <person name="Bergonzi S."/>
            <person name="Castaings L."/>
            <person name="Mateos J.L."/>
            <person name="Berns M.C."/>
            <person name="Bujdoso N."/>
            <person name="Piofczyk T."/>
            <person name="de Lorenzo L."/>
            <person name="Barrero-Sicilia C."/>
            <person name="Mateos I."/>
            <person name="Piednoel M."/>
            <person name="Hagmann J."/>
            <person name="Chen-Min-Tao R."/>
            <person name="Iglesias-Fernandez R."/>
            <person name="Schuster S.C."/>
            <person name="Alonso-Blanco C."/>
            <person name="Roudier F."/>
            <person name="Carbonero P."/>
            <person name="Paz-Ares J."/>
            <person name="Davis S.J."/>
            <person name="Pecinka A."/>
            <person name="Quesneville H."/>
            <person name="Colot V."/>
            <person name="Lysak M.A."/>
            <person name="Weigel D."/>
            <person name="Coupland G."/>
            <person name="Schneeberger K."/>
        </authorList>
    </citation>
    <scope>NUCLEOTIDE SEQUENCE [LARGE SCALE GENOMIC DNA]</scope>
    <source>
        <strain evidence="2">cv. Pajares</strain>
    </source>
</reference>
<dbReference type="AlphaFoldDB" id="A0A087FYG8"/>
<proteinExistence type="predicted"/>
<sequence length="56" mass="6561">MVENDELLKILGYFAVFICPAESEIVMLERLIDRKTESHKSPFIYTRCFISEISSF</sequence>
<keyword evidence="2" id="KW-1185">Reference proteome</keyword>
<organism evidence="1 2">
    <name type="scientific">Arabis alpina</name>
    <name type="common">Alpine rock-cress</name>
    <dbReference type="NCBI Taxonomy" id="50452"/>
    <lineage>
        <taxon>Eukaryota</taxon>
        <taxon>Viridiplantae</taxon>
        <taxon>Streptophyta</taxon>
        <taxon>Embryophyta</taxon>
        <taxon>Tracheophyta</taxon>
        <taxon>Spermatophyta</taxon>
        <taxon>Magnoliopsida</taxon>
        <taxon>eudicotyledons</taxon>
        <taxon>Gunneridae</taxon>
        <taxon>Pentapetalae</taxon>
        <taxon>rosids</taxon>
        <taxon>malvids</taxon>
        <taxon>Brassicales</taxon>
        <taxon>Brassicaceae</taxon>
        <taxon>Arabideae</taxon>
        <taxon>Arabis</taxon>
    </lineage>
</organism>
<dbReference type="EMBL" id="KL986528">
    <property type="protein sequence ID" value="KFK22670.1"/>
    <property type="molecule type" value="Genomic_DNA"/>
</dbReference>
<name>A0A087FYG8_ARAAL</name>
<gene>
    <name evidence="1" type="ORF">AALP_AAs56226U000100</name>
</gene>
<dbReference type="Proteomes" id="UP000029120">
    <property type="component" value="Unassembled WGS sequence"/>
</dbReference>
<dbReference type="OrthoDB" id="6334211at2759"/>
<accession>A0A087FYG8</accession>
<dbReference type="Gramene" id="KFK22670">
    <property type="protein sequence ID" value="KFK22670"/>
    <property type="gene ID" value="AALP_AAs56226U000100"/>
</dbReference>
<evidence type="ECO:0000313" key="2">
    <source>
        <dbReference type="Proteomes" id="UP000029120"/>
    </source>
</evidence>
<protein>
    <submittedName>
        <fullName evidence="1">Uncharacterized protein</fullName>
    </submittedName>
</protein>